<comment type="caution">
    <text evidence="1">The sequence shown here is derived from an EMBL/GenBank/DDBJ whole genome shotgun (WGS) entry which is preliminary data.</text>
</comment>
<dbReference type="Proteomes" id="UP000568273">
    <property type="component" value="Unassembled WGS sequence"/>
</dbReference>
<reference evidence="1" key="1">
    <citation type="submission" date="2020-04" db="EMBL/GenBank/DDBJ databases">
        <title>Peptoniphilus sp. nov. isolated from swine feces.</title>
        <authorList>
            <person name="Ryu S.W."/>
        </authorList>
    </citation>
    <scope>NUCLEOTIDE SEQUENCE [LARGE SCALE GENOMIC DNA]</scope>
    <source>
        <strain evidence="1">AGMB00490</strain>
    </source>
</reference>
<gene>
    <name evidence="1" type="ORF">HKO22_05200</name>
</gene>
<dbReference type="RefSeq" id="WP_169968971.1">
    <property type="nucleotide sequence ID" value="NZ_JABDSR010000006.1"/>
</dbReference>
<name>A0A848RI89_9FIRM</name>
<sequence>MGKIKNFIRKLAKSNKETFGEGGLDCCNMNKDGVKINKYKVQNANTKQMHK</sequence>
<protein>
    <submittedName>
        <fullName evidence="1">Uncharacterized protein</fullName>
    </submittedName>
</protein>
<keyword evidence="2" id="KW-1185">Reference proteome</keyword>
<accession>A0A848RI89</accession>
<dbReference type="AlphaFoldDB" id="A0A848RI89"/>
<organism evidence="1 2">
    <name type="scientific">Peptoniphilus faecalis</name>
    <dbReference type="NCBI Taxonomy" id="2731255"/>
    <lineage>
        <taxon>Bacteria</taxon>
        <taxon>Bacillati</taxon>
        <taxon>Bacillota</taxon>
        <taxon>Tissierellia</taxon>
        <taxon>Tissierellales</taxon>
        <taxon>Peptoniphilaceae</taxon>
        <taxon>Peptoniphilus</taxon>
    </lineage>
</organism>
<proteinExistence type="predicted"/>
<dbReference type="EMBL" id="JABDSR010000006">
    <property type="protein sequence ID" value="NMW85139.1"/>
    <property type="molecule type" value="Genomic_DNA"/>
</dbReference>
<evidence type="ECO:0000313" key="2">
    <source>
        <dbReference type="Proteomes" id="UP000568273"/>
    </source>
</evidence>
<evidence type="ECO:0000313" key="1">
    <source>
        <dbReference type="EMBL" id="NMW85139.1"/>
    </source>
</evidence>
<dbReference type="NCBIfam" id="NF040898">
    <property type="entry name" value="CC_mini_metal"/>
    <property type="match status" value="1"/>
</dbReference>